<keyword evidence="4 8" id="KW-0812">Transmembrane</keyword>
<dbReference type="EMBL" id="QOHO01000134">
    <property type="protein sequence ID" value="RFZ75630.1"/>
    <property type="molecule type" value="Genomic_DNA"/>
</dbReference>
<keyword evidence="2" id="KW-0673">Quorum sensing</keyword>
<keyword evidence="7 8" id="KW-0472">Membrane</keyword>
<keyword evidence="6 8" id="KW-1133">Transmembrane helix</keyword>
<dbReference type="OrthoDB" id="9815055at2"/>
<evidence type="ECO:0000256" key="3">
    <source>
        <dbReference type="ARBA" id="ARBA00022670"/>
    </source>
</evidence>
<keyword evidence="3" id="KW-0645">Protease</keyword>
<feature type="transmembrane region" description="Helical" evidence="8">
    <location>
        <begin position="143"/>
        <end position="162"/>
    </location>
</feature>
<evidence type="ECO:0000256" key="7">
    <source>
        <dbReference type="ARBA" id="ARBA00023136"/>
    </source>
</evidence>
<feature type="transmembrane region" description="Helical" evidence="8">
    <location>
        <begin position="79"/>
        <end position="97"/>
    </location>
</feature>
<dbReference type="SMART" id="SM00793">
    <property type="entry name" value="AgrB"/>
    <property type="match status" value="1"/>
</dbReference>
<keyword evidence="5" id="KW-0378">Hydrolase</keyword>
<feature type="transmembrane region" description="Helical" evidence="8">
    <location>
        <begin position="41"/>
        <end position="67"/>
    </location>
</feature>
<gene>
    <name evidence="9" type="ORF">DS742_27945</name>
</gene>
<evidence type="ECO:0000256" key="2">
    <source>
        <dbReference type="ARBA" id="ARBA00022654"/>
    </source>
</evidence>
<dbReference type="GO" id="GO:0008233">
    <property type="term" value="F:peptidase activity"/>
    <property type="evidence" value="ECO:0007669"/>
    <property type="project" value="UniProtKB-KW"/>
</dbReference>
<dbReference type="Pfam" id="PF04647">
    <property type="entry name" value="AgrB"/>
    <property type="match status" value="1"/>
</dbReference>
<comment type="caution">
    <text evidence="9">The sequence shown here is derived from an EMBL/GenBank/DDBJ whole genome shotgun (WGS) entry which is preliminary data.</text>
</comment>
<dbReference type="GO" id="GO:0006508">
    <property type="term" value="P:proteolysis"/>
    <property type="evidence" value="ECO:0007669"/>
    <property type="project" value="UniProtKB-KW"/>
</dbReference>
<evidence type="ECO:0000256" key="1">
    <source>
        <dbReference type="ARBA" id="ARBA00022475"/>
    </source>
</evidence>
<accession>A0A3E2N3P5</accession>
<name>A0A3E2N3P5_9FIRM</name>
<evidence type="ECO:0000313" key="10">
    <source>
        <dbReference type="Proteomes" id="UP000260680"/>
    </source>
</evidence>
<evidence type="ECO:0000256" key="4">
    <source>
        <dbReference type="ARBA" id="ARBA00022692"/>
    </source>
</evidence>
<evidence type="ECO:0000313" key="9">
    <source>
        <dbReference type="EMBL" id="RFZ75630.1"/>
    </source>
</evidence>
<dbReference type="RefSeq" id="WP_117420180.1">
    <property type="nucleotide sequence ID" value="NZ_QOHO01000134.1"/>
</dbReference>
<keyword evidence="1" id="KW-1003">Cell membrane</keyword>
<dbReference type="Proteomes" id="UP000260680">
    <property type="component" value="Unassembled WGS sequence"/>
</dbReference>
<evidence type="ECO:0008006" key="11">
    <source>
        <dbReference type="Google" id="ProtNLM"/>
    </source>
</evidence>
<organism evidence="9 10">
    <name type="scientific">Lacrimispora amygdalina</name>
    <dbReference type="NCBI Taxonomy" id="253257"/>
    <lineage>
        <taxon>Bacteria</taxon>
        <taxon>Bacillati</taxon>
        <taxon>Bacillota</taxon>
        <taxon>Clostridia</taxon>
        <taxon>Lachnospirales</taxon>
        <taxon>Lachnospiraceae</taxon>
        <taxon>Lacrimispora</taxon>
    </lineage>
</organism>
<dbReference type="AlphaFoldDB" id="A0A3E2N3P5"/>
<evidence type="ECO:0000256" key="8">
    <source>
        <dbReference type="SAM" id="Phobius"/>
    </source>
</evidence>
<dbReference type="InterPro" id="IPR006741">
    <property type="entry name" value="AgrB"/>
</dbReference>
<protein>
    <recommendedName>
        <fullName evidence="11">Accessory regulator AgrB</fullName>
    </recommendedName>
</protein>
<reference evidence="9 10" key="1">
    <citation type="submission" date="2018-07" db="EMBL/GenBank/DDBJ databases">
        <title>New species, Clostridium PI-S10-A1B.</title>
        <authorList>
            <person name="Krishna G."/>
            <person name="Summeta K."/>
            <person name="Shikha S."/>
            <person name="Prabhu P.B."/>
            <person name="Suresh K."/>
        </authorList>
    </citation>
    <scope>NUCLEOTIDE SEQUENCE [LARGE SCALE GENOMIC DNA]</scope>
    <source>
        <strain evidence="9 10">PI-S10-A1B</strain>
    </source>
</reference>
<dbReference type="GO" id="GO:0016020">
    <property type="term" value="C:membrane"/>
    <property type="evidence" value="ECO:0007669"/>
    <property type="project" value="InterPro"/>
</dbReference>
<sequence length="181" mass="20492">MIRWEETFVEKLVSNEMINAKEADLYKFGIECLALKTVHCISYLCIAACFRMVPELIVIGCTLIPLRRSAGGYHAKTKMGCYIFSCCYIAIILFVSKAEIDQVLLWGAFALSDAVIFFKSPVDNENKRLDREEVVHFRRKARYLLILANAGCLALTAVHFYYMGNLIRYGVLAAAFLLVLS</sequence>
<proteinExistence type="predicted"/>
<evidence type="ECO:0000256" key="6">
    <source>
        <dbReference type="ARBA" id="ARBA00022989"/>
    </source>
</evidence>
<evidence type="ECO:0000256" key="5">
    <source>
        <dbReference type="ARBA" id="ARBA00022801"/>
    </source>
</evidence>
<dbReference type="GO" id="GO:0009372">
    <property type="term" value="P:quorum sensing"/>
    <property type="evidence" value="ECO:0007669"/>
    <property type="project" value="UniProtKB-KW"/>
</dbReference>